<dbReference type="InterPro" id="IPR011989">
    <property type="entry name" value="ARM-like"/>
</dbReference>
<name>A0A7K4HLK3_9EURY</name>
<comment type="caution">
    <text evidence="1">The sequence shown here is derived from an EMBL/GenBank/DDBJ whole genome shotgun (WGS) entry which is preliminary data.</text>
</comment>
<protein>
    <submittedName>
        <fullName evidence="1">HEAT repeat domain-containing protein</fullName>
    </submittedName>
</protein>
<dbReference type="InterPro" id="IPR016024">
    <property type="entry name" value="ARM-type_fold"/>
</dbReference>
<dbReference type="Pfam" id="PF13646">
    <property type="entry name" value="HEAT_2"/>
    <property type="match status" value="1"/>
</dbReference>
<dbReference type="AlphaFoldDB" id="A0A7K4HLK3"/>
<reference evidence="1 2" key="1">
    <citation type="submission" date="2020-06" db="EMBL/GenBank/DDBJ databases">
        <title>Methanofollis fontis sp. nov., a methanogen isolated from marine sediments near a cold seep at Four-Way Closure Ridge offshore southwestern Taiwan.</title>
        <authorList>
            <person name="Chen S.-C."/>
            <person name="Teng N.-H."/>
            <person name="Lin Y.-S."/>
            <person name="Lai M.-C."/>
            <person name="Chen H.-H."/>
            <person name="Wang C.-C."/>
        </authorList>
    </citation>
    <scope>NUCLEOTIDE SEQUENCE [LARGE SCALE GENOMIC DNA]</scope>
    <source>
        <strain evidence="1 2">DSM 2702</strain>
    </source>
</reference>
<gene>
    <name evidence="1" type="ORF">HWN36_02210</name>
</gene>
<dbReference type="OrthoDB" id="386068at2157"/>
<accession>A0A7K4HLK3</accession>
<dbReference type="PROSITE" id="PS50077">
    <property type="entry name" value="HEAT_REPEAT"/>
    <property type="match status" value="1"/>
</dbReference>
<dbReference type="InterPro" id="IPR021133">
    <property type="entry name" value="HEAT_type_2"/>
</dbReference>
<organism evidence="1 2">
    <name type="scientific">Methanofollis tationis</name>
    <dbReference type="NCBI Taxonomy" id="81417"/>
    <lineage>
        <taxon>Archaea</taxon>
        <taxon>Methanobacteriati</taxon>
        <taxon>Methanobacteriota</taxon>
        <taxon>Stenosarchaea group</taxon>
        <taxon>Methanomicrobia</taxon>
        <taxon>Methanomicrobiales</taxon>
        <taxon>Methanomicrobiaceae</taxon>
        <taxon>Methanofollis</taxon>
    </lineage>
</organism>
<dbReference type="EMBL" id="JABXWR010000001">
    <property type="protein sequence ID" value="NVO66151.1"/>
    <property type="molecule type" value="Genomic_DNA"/>
</dbReference>
<proteinExistence type="predicted"/>
<keyword evidence="2" id="KW-1185">Reference proteome</keyword>
<dbReference type="SUPFAM" id="SSF48371">
    <property type="entry name" value="ARM repeat"/>
    <property type="match status" value="1"/>
</dbReference>
<sequence length="91" mass="9694">MRYRAARYLRIRRPLRAFEAVAAALSSEPAAKIRVMLVQALPSIGGRDAIPHLIAASEDADPAVRGAALHALSSFEGIVVDEVTGRAGCVR</sequence>
<dbReference type="RefSeq" id="WP_176787835.1">
    <property type="nucleotide sequence ID" value="NZ_JABXWR010000001.1"/>
</dbReference>
<dbReference type="Proteomes" id="UP000570823">
    <property type="component" value="Unassembled WGS sequence"/>
</dbReference>
<evidence type="ECO:0000313" key="1">
    <source>
        <dbReference type="EMBL" id="NVO66151.1"/>
    </source>
</evidence>
<dbReference type="Gene3D" id="1.25.10.10">
    <property type="entry name" value="Leucine-rich Repeat Variant"/>
    <property type="match status" value="1"/>
</dbReference>
<evidence type="ECO:0000313" key="2">
    <source>
        <dbReference type="Proteomes" id="UP000570823"/>
    </source>
</evidence>